<reference evidence="1 2" key="1">
    <citation type="journal article" name="Front. Microbiol.">
        <title>Sugar Metabolism of the First Thermophilic Planctomycete Thermogutta terrifontis: Comparative Genomic and Transcriptomic Approaches.</title>
        <authorList>
            <person name="Elcheninov A.G."/>
            <person name="Menzel P."/>
            <person name="Gudbergsdottir S.R."/>
            <person name="Slesarev A.I."/>
            <person name="Kadnikov V.V."/>
            <person name="Krogh A."/>
            <person name="Bonch-Osmolovskaya E.A."/>
            <person name="Peng X."/>
            <person name="Kublanov I.V."/>
        </authorList>
    </citation>
    <scope>NUCLEOTIDE SEQUENCE [LARGE SCALE GENOMIC DNA]</scope>
    <source>
        <strain evidence="1 2">R1</strain>
    </source>
</reference>
<protein>
    <submittedName>
        <fullName evidence="1">Uncharacterized protein</fullName>
    </submittedName>
</protein>
<accession>A0A286RLT2</accession>
<dbReference type="EMBL" id="CP018477">
    <property type="protein sequence ID" value="ASV76935.1"/>
    <property type="molecule type" value="Genomic_DNA"/>
</dbReference>
<keyword evidence="2" id="KW-1185">Reference proteome</keyword>
<dbReference type="Gene3D" id="1.25.40.10">
    <property type="entry name" value="Tetratricopeptide repeat domain"/>
    <property type="match status" value="1"/>
</dbReference>
<evidence type="ECO:0000313" key="2">
    <source>
        <dbReference type="Proteomes" id="UP000215086"/>
    </source>
</evidence>
<proteinExistence type="predicted"/>
<organism evidence="1 2">
    <name type="scientific">Thermogutta terrifontis</name>
    <dbReference type="NCBI Taxonomy" id="1331910"/>
    <lineage>
        <taxon>Bacteria</taxon>
        <taxon>Pseudomonadati</taxon>
        <taxon>Planctomycetota</taxon>
        <taxon>Planctomycetia</taxon>
        <taxon>Pirellulales</taxon>
        <taxon>Thermoguttaceae</taxon>
        <taxon>Thermogutta</taxon>
    </lineage>
</organism>
<dbReference type="AlphaFoldDB" id="A0A286RLT2"/>
<dbReference type="Pfam" id="PF13432">
    <property type="entry name" value="TPR_16"/>
    <property type="match status" value="1"/>
</dbReference>
<dbReference type="SUPFAM" id="SSF48452">
    <property type="entry name" value="TPR-like"/>
    <property type="match status" value="1"/>
</dbReference>
<evidence type="ECO:0000313" key="1">
    <source>
        <dbReference type="EMBL" id="ASV76935.1"/>
    </source>
</evidence>
<dbReference type="OrthoDB" id="261940at2"/>
<sequence>MTPEQRRTILVTRRLREAAGYLELGLVDQALQCLEIEDLGPWEGPVSMFKGQILASQGRYLDAAAAFERAAQVFPPPHDRLAWYTLSQCLRQAGDTVRAIQVLGRARGAYPRQYFFPTGGEV</sequence>
<gene>
    <name evidence="1" type="ORF">THTE_4334</name>
</gene>
<dbReference type="KEGG" id="ttf:THTE_4334"/>
<dbReference type="InterPro" id="IPR011990">
    <property type="entry name" value="TPR-like_helical_dom_sf"/>
</dbReference>
<dbReference type="RefSeq" id="WP_157732206.1">
    <property type="nucleotide sequence ID" value="NZ_CP018477.1"/>
</dbReference>
<dbReference type="Proteomes" id="UP000215086">
    <property type="component" value="Chromosome"/>
</dbReference>
<name>A0A286RLT2_9BACT</name>